<dbReference type="Gene3D" id="3.30.530.20">
    <property type="match status" value="1"/>
</dbReference>
<evidence type="ECO:0000259" key="1">
    <source>
        <dbReference type="Pfam" id="PF03364"/>
    </source>
</evidence>
<reference evidence="2" key="1">
    <citation type="submission" date="2018-05" db="EMBL/GenBank/DDBJ databases">
        <authorList>
            <person name="Lanie J.A."/>
            <person name="Ng W.-L."/>
            <person name="Kazmierczak K.M."/>
            <person name="Andrzejewski T.M."/>
            <person name="Davidsen T.M."/>
            <person name="Wayne K.J."/>
            <person name="Tettelin H."/>
            <person name="Glass J.I."/>
            <person name="Rusch D."/>
            <person name="Podicherti R."/>
            <person name="Tsui H.-C.T."/>
            <person name="Winkler M.E."/>
        </authorList>
    </citation>
    <scope>NUCLEOTIDE SEQUENCE</scope>
</reference>
<dbReference type="GO" id="GO:0045333">
    <property type="term" value="P:cellular respiration"/>
    <property type="evidence" value="ECO:0007669"/>
    <property type="project" value="InterPro"/>
</dbReference>
<sequence length="146" mass="17151">MKTIKRSFKIQDAHHSIYSIVADIEQYPIFLPWCESSEIIQSHEDIVVAKLCLNIFGFRTSITTENQMQKSENIKMTLKSGPFRKFNASWFFESQSVSTTQVTYVMNYQLINPIVERIIEKNIDSFVDQLMESFTNKYYQEITNPD</sequence>
<dbReference type="EMBL" id="UINC01003185">
    <property type="protein sequence ID" value="SVA04083.1"/>
    <property type="molecule type" value="Genomic_DNA"/>
</dbReference>
<dbReference type="Pfam" id="PF03364">
    <property type="entry name" value="Polyketide_cyc"/>
    <property type="match status" value="1"/>
</dbReference>
<dbReference type="InterPro" id="IPR044996">
    <property type="entry name" value="COQ10-like"/>
</dbReference>
<protein>
    <recommendedName>
        <fullName evidence="1">Coenzyme Q-binding protein COQ10 START domain-containing protein</fullName>
    </recommendedName>
</protein>
<dbReference type="PANTHER" id="PTHR12901">
    <property type="entry name" value="SPERM PROTEIN HOMOLOG"/>
    <property type="match status" value="1"/>
</dbReference>
<dbReference type="GO" id="GO:0048039">
    <property type="term" value="F:ubiquinone binding"/>
    <property type="evidence" value="ECO:0007669"/>
    <property type="project" value="InterPro"/>
</dbReference>
<dbReference type="AlphaFoldDB" id="A0A381SS11"/>
<feature type="domain" description="Coenzyme Q-binding protein COQ10 START" evidence="1">
    <location>
        <begin position="16"/>
        <end position="134"/>
    </location>
</feature>
<dbReference type="PANTHER" id="PTHR12901:SF10">
    <property type="entry name" value="COENZYME Q-BINDING PROTEIN COQ10, MITOCHONDRIAL"/>
    <property type="match status" value="1"/>
</dbReference>
<accession>A0A381SS11</accession>
<gene>
    <name evidence="2" type="ORF">METZ01_LOCUS56937</name>
</gene>
<evidence type="ECO:0000313" key="2">
    <source>
        <dbReference type="EMBL" id="SVA04083.1"/>
    </source>
</evidence>
<dbReference type="CDD" id="cd07813">
    <property type="entry name" value="COQ10p_like"/>
    <property type="match status" value="1"/>
</dbReference>
<dbReference type="InterPro" id="IPR023393">
    <property type="entry name" value="START-like_dom_sf"/>
</dbReference>
<dbReference type="InterPro" id="IPR005031">
    <property type="entry name" value="COQ10_START"/>
</dbReference>
<organism evidence="2">
    <name type="scientific">marine metagenome</name>
    <dbReference type="NCBI Taxonomy" id="408172"/>
    <lineage>
        <taxon>unclassified sequences</taxon>
        <taxon>metagenomes</taxon>
        <taxon>ecological metagenomes</taxon>
    </lineage>
</organism>
<name>A0A381SS11_9ZZZZ</name>
<proteinExistence type="predicted"/>
<dbReference type="SUPFAM" id="SSF55961">
    <property type="entry name" value="Bet v1-like"/>
    <property type="match status" value="1"/>
</dbReference>